<keyword evidence="2" id="KW-1185">Reference proteome</keyword>
<evidence type="ECO:0000313" key="1">
    <source>
        <dbReference type="EMBL" id="SAL85549.1"/>
    </source>
</evidence>
<dbReference type="Proteomes" id="UP000054925">
    <property type="component" value="Unassembled WGS sequence"/>
</dbReference>
<gene>
    <name evidence="1" type="ORF">AWB67_06973</name>
</gene>
<protein>
    <submittedName>
        <fullName evidence="1">Uncharacterized protein</fullName>
    </submittedName>
</protein>
<comment type="caution">
    <text evidence="1">The sequence shown here is derived from an EMBL/GenBank/DDBJ whole genome shotgun (WGS) entry which is preliminary data.</text>
</comment>
<evidence type="ECO:0000313" key="2">
    <source>
        <dbReference type="Proteomes" id="UP000054925"/>
    </source>
</evidence>
<name>A0A158KXS9_9BURK</name>
<reference evidence="1" key="1">
    <citation type="submission" date="2016-01" db="EMBL/GenBank/DDBJ databases">
        <authorList>
            <person name="Peeters C."/>
        </authorList>
    </citation>
    <scope>NUCLEOTIDE SEQUENCE [LARGE SCALE GENOMIC DNA]</scope>
    <source>
        <strain evidence="1">LMG 22937</strain>
    </source>
</reference>
<dbReference type="AlphaFoldDB" id="A0A158KXS9"/>
<accession>A0A158KXS9</accession>
<dbReference type="EMBL" id="FCOL02000178">
    <property type="protein sequence ID" value="SAL85549.1"/>
    <property type="molecule type" value="Genomic_DNA"/>
</dbReference>
<organism evidence="1 2">
    <name type="scientific">Caballeronia terrestris</name>
    <dbReference type="NCBI Taxonomy" id="1226301"/>
    <lineage>
        <taxon>Bacteria</taxon>
        <taxon>Pseudomonadati</taxon>
        <taxon>Pseudomonadota</taxon>
        <taxon>Betaproteobacteria</taxon>
        <taxon>Burkholderiales</taxon>
        <taxon>Burkholderiaceae</taxon>
        <taxon>Caballeronia</taxon>
    </lineage>
</organism>
<sequence>MPTPYDLFTQLLGLPVDAALVLPLGISAQDAERGVRMVIEHHGPRRRFVVGEHVVRPRPAETLRHVRIERLPDITTDESRSSIERKNTDV</sequence>
<proteinExistence type="predicted"/>